<evidence type="ECO:0000256" key="3">
    <source>
        <dbReference type="ARBA" id="ARBA00007792"/>
    </source>
</evidence>
<feature type="chain" id="PRO_5018157318" description="Endo-1,4-beta-xylanase" evidence="12">
    <location>
        <begin position="19"/>
        <end position="229"/>
    </location>
</feature>
<dbReference type="InterPro" id="IPR013320">
    <property type="entry name" value="ConA-like_dom_sf"/>
</dbReference>
<dbReference type="InterPro" id="IPR033123">
    <property type="entry name" value="GH11_dom"/>
</dbReference>
<organism evidence="14 15">
    <name type="scientific">Sodiomyces alkalinus (strain CBS 110278 / VKM F-3762 / F11)</name>
    <name type="common">Alkaliphilic filamentous fungus</name>
    <dbReference type="NCBI Taxonomy" id="1314773"/>
    <lineage>
        <taxon>Eukaryota</taxon>
        <taxon>Fungi</taxon>
        <taxon>Dikarya</taxon>
        <taxon>Ascomycota</taxon>
        <taxon>Pezizomycotina</taxon>
        <taxon>Sordariomycetes</taxon>
        <taxon>Hypocreomycetidae</taxon>
        <taxon>Glomerellales</taxon>
        <taxon>Plectosphaerellaceae</taxon>
        <taxon>Sodiomyces</taxon>
    </lineage>
</organism>
<feature type="signal peptide" evidence="12">
    <location>
        <begin position="1"/>
        <end position="18"/>
    </location>
</feature>
<feature type="active site" description="Proton donor" evidence="10">
    <location>
        <position position="213"/>
    </location>
</feature>
<evidence type="ECO:0000256" key="12">
    <source>
        <dbReference type="SAM" id="SignalP"/>
    </source>
</evidence>
<comment type="similarity">
    <text evidence="3 10 11">Belongs to the glycosyl hydrolase 11 (cellulase G) family.</text>
</comment>
<evidence type="ECO:0000313" key="14">
    <source>
        <dbReference type="EMBL" id="ROT38208.1"/>
    </source>
</evidence>
<dbReference type="SUPFAM" id="SSF49899">
    <property type="entry name" value="Concanavalin A-like lectins/glucanases"/>
    <property type="match status" value="1"/>
</dbReference>
<proteinExistence type="inferred from homology"/>
<evidence type="ECO:0000256" key="4">
    <source>
        <dbReference type="ARBA" id="ARBA00012590"/>
    </source>
</evidence>
<dbReference type="UniPathway" id="UPA00114"/>
<dbReference type="InterPro" id="IPR001137">
    <property type="entry name" value="Glyco_hydro_11"/>
</dbReference>
<reference evidence="14 15" key="1">
    <citation type="journal article" date="2018" name="Mol. Ecol.">
        <title>The obligate alkalophilic soda-lake fungus Sodiomyces alkalinus has shifted to a protein diet.</title>
        <authorList>
            <person name="Grum-Grzhimaylo A.A."/>
            <person name="Falkoski D.L."/>
            <person name="van den Heuvel J."/>
            <person name="Valero-Jimenez C.A."/>
            <person name="Min B."/>
            <person name="Choi I.G."/>
            <person name="Lipzen A."/>
            <person name="Daum C.G."/>
            <person name="Aanen D.K."/>
            <person name="Tsang A."/>
            <person name="Henrissat B."/>
            <person name="Bilanenko E.N."/>
            <person name="de Vries R.P."/>
            <person name="van Kan J.A.L."/>
            <person name="Grigoriev I.V."/>
            <person name="Debets A.J.M."/>
        </authorList>
    </citation>
    <scope>NUCLEOTIDE SEQUENCE [LARGE SCALE GENOMIC DNA]</scope>
    <source>
        <strain evidence="14 15">F11</strain>
    </source>
</reference>
<comment type="pathway">
    <text evidence="2 10 11">Glycan degradation; xylan degradation.</text>
</comment>
<dbReference type="GO" id="GO:0045493">
    <property type="term" value="P:xylan catabolic process"/>
    <property type="evidence" value="ECO:0007669"/>
    <property type="project" value="UniProtKB-UniRule"/>
</dbReference>
<protein>
    <recommendedName>
        <fullName evidence="4 10">Endo-1,4-beta-xylanase</fullName>
        <ecNumber evidence="4 10">3.2.1.8</ecNumber>
    </recommendedName>
</protein>
<evidence type="ECO:0000259" key="13">
    <source>
        <dbReference type="PROSITE" id="PS51761"/>
    </source>
</evidence>
<dbReference type="RefSeq" id="XP_028466014.1">
    <property type="nucleotide sequence ID" value="XM_028609208.1"/>
</dbReference>
<comment type="catalytic activity">
    <reaction evidence="1 10 11">
        <text>Endohydrolysis of (1-&gt;4)-beta-D-xylosidic linkages in xylans.</text>
        <dbReference type="EC" id="3.2.1.8"/>
    </reaction>
</comment>
<evidence type="ECO:0000256" key="1">
    <source>
        <dbReference type="ARBA" id="ARBA00000681"/>
    </source>
</evidence>
<dbReference type="PANTHER" id="PTHR46828:SF3">
    <property type="entry name" value="ENDO-1,4-BETA-XYLANASE"/>
    <property type="match status" value="1"/>
</dbReference>
<evidence type="ECO:0000256" key="8">
    <source>
        <dbReference type="ARBA" id="ARBA00023295"/>
    </source>
</evidence>
<evidence type="ECO:0000256" key="2">
    <source>
        <dbReference type="ARBA" id="ARBA00004851"/>
    </source>
</evidence>
<evidence type="ECO:0000256" key="6">
    <source>
        <dbReference type="ARBA" id="ARBA00022801"/>
    </source>
</evidence>
<dbReference type="Pfam" id="PF00457">
    <property type="entry name" value="Glyco_hydro_11"/>
    <property type="match status" value="1"/>
</dbReference>
<feature type="domain" description="GH11" evidence="13">
    <location>
        <begin position="37"/>
        <end position="226"/>
    </location>
</feature>
<dbReference type="AlphaFoldDB" id="A0A3N2PUL3"/>
<accession>A0A3N2PUL3</accession>
<dbReference type="PRINTS" id="PR00911">
    <property type="entry name" value="GLHYDRLASE11"/>
</dbReference>
<evidence type="ECO:0000256" key="10">
    <source>
        <dbReference type="PROSITE-ProRule" id="PRU01097"/>
    </source>
</evidence>
<dbReference type="GO" id="GO:0031176">
    <property type="term" value="F:endo-1,4-beta-xylanase activity"/>
    <property type="evidence" value="ECO:0007669"/>
    <property type="project" value="UniProtKB-UniRule"/>
</dbReference>
<keyword evidence="15" id="KW-1185">Reference proteome</keyword>
<evidence type="ECO:0000256" key="9">
    <source>
        <dbReference type="ARBA" id="ARBA00023326"/>
    </source>
</evidence>
<dbReference type="PANTHER" id="PTHR46828">
    <property type="entry name" value="ENDO-1,4-BETA-XYLANASE A-RELATED"/>
    <property type="match status" value="1"/>
</dbReference>
<evidence type="ECO:0000256" key="7">
    <source>
        <dbReference type="ARBA" id="ARBA00023277"/>
    </source>
</evidence>
<feature type="active site" description="Nucleophile" evidence="10">
    <location>
        <position position="122"/>
    </location>
</feature>
<dbReference type="Proteomes" id="UP000272025">
    <property type="component" value="Unassembled WGS sequence"/>
</dbReference>
<keyword evidence="5 10" id="KW-0858">Xylan degradation</keyword>
<dbReference type="OrthoDB" id="2115822at2759"/>
<evidence type="ECO:0000256" key="11">
    <source>
        <dbReference type="RuleBase" id="RU362015"/>
    </source>
</evidence>
<name>A0A3N2PUL3_SODAK</name>
<evidence type="ECO:0000256" key="5">
    <source>
        <dbReference type="ARBA" id="ARBA00022651"/>
    </source>
</evidence>
<dbReference type="FunFam" id="2.60.120.180:FF:000001">
    <property type="entry name" value="Endo-1,4-beta-xylanase"/>
    <property type="match status" value="1"/>
</dbReference>
<keyword evidence="7 10" id="KW-0119">Carbohydrate metabolism</keyword>
<dbReference type="EC" id="3.2.1.8" evidence="4 10"/>
<dbReference type="InterPro" id="IPR013319">
    <property type="entry name" value="GH11/12"/>
</dbReference>
<dbReference type="PROSITE" id="PS00776">
    <property type="entry name" value="GH11_1"/>
    <property type="match status" value="1"/>
</dbReference>
<keyword evidence="8 10" id="KW-0326">Glycosidase</keyword>
<dbReference type="Gene3D" id="2.60.120.180">
    <property type="match status" value="1"/>
</dbReference>
<dbReference type="GeneID" id="39577686"/>
<keyword evidence="12" id="KW-0732">Signal</keyword>
<dbReference type="EMBL" id="ML119056">
    <property type="protein sequence ID" value="ROT38208.1"/>
    <property type="molecule type" value="Genomic_DNA"/>
</dbReference>
<keyword evidence="9 10" id="KW-0624">Polysaccharide degradation</keyword>
<dbReference type="PROSITE" id="PS51761">
    <property type="entry name" value="GH11_3"/>
    <property type="match status" value="1"/>
</dbReference>
<dbReference type="InterPro" id="IPR018208">
    <property type="entry name" value="GH11_AS_1"/>
</dbReference>
<keyword evidence="6 10" id="KW-0378">Hydrolase</keyword>
<sequence>MVKLSSFLVAAASGAALAAPKAKMSNGLGDYSLEKRQSTPNSQGYHDGFFYSWWSDGGSPATYTNLAGGSYEVSWQSGGNLVGGKGWNPGVDARAIDISGTYEYNGNSYLAVYGWTRNPLVEYYIVENFGDYDPSSNANRLGTVDCDGSVYDVAESWRYDAPSIDGTQTFQQYWSVRRNKRTGGVVQTGCHFDAWRRANLPIGTHDYQIVATEGYYSSGYARITAADVG</sequence>
<gene>
    <name evidence="14" type="ORF">SODALDRAFT_312772</name>
</gene>
<evidence type="ECO:0000313" key="15">
    <source>
        <dbReference type="Proteomes" id="UP000272025"/>
    </source>
</evidence>